<evidence type="ECO:0000256" key="2">
    <source>
        <dbReference type="ARBA" id="ARBA00023136"/>
    </source>
</evidence>
<organism evidence="5 6">
    <name type="scientific">Candidatus Kerfeldbacteria bacterium CG15_BIG_FIL_POST_REV_8_21_14_020_45_12</name>
    <dbReference type="NCBI Taxonomy" id="2014247"/>
    <lineage>
        <taxon>Bacteria</taxon>
        <taxon>Candidatus Kerfeldiibacteriota</taxon>
    </lineage>
</organism>
<evidence type="ECO:0000259" key="4">
    <source>
        <dbReference type="PROSITE" id="PS51779"/>
    </source>
</evidence>
<accession>A0A2M7H4N4</accession>
<keyword evidence="3" id="KW-1133">Transmembrane helix</keyword>
<dbReference type="Proteomes" id="UP000230292">
    <property type="component" value="Unassembled WGS sequence"/>
</dbReference>
<dbReference type="GO" id="GO:0016020">
    <property type="term" value="C:membrane"/>
    <property type="evidence" value="ECO:0007669"/>
    <property type="project" value="UniProtKB-SubCell"/>
</dbReference>
<dbReference type="InterPro" id="IPR034746">
    <property type="entry name" value="POTRA"/>
</dbReference>
<evidence type="ECO:0000313" key="5">
    <source>
        <dbReference type="EMBL" id="PIW37192.1"/>
    </source>
</evidence>
<feature type="transmembrane region" description="Helical" evidence="3">
    <location>
        <begin position="56"/>
        <end position="74"/>
    </location>
</feature>
<proteinExistence type="predicted"/>
<feature type="domain" description="POTRA" evidence="4">
    <location>
        <begin position="80"/>
        <end position="161"/>
    </location>
</feature>
<sequence length="398" mass="45601">MMNWYANYKNKKRTTKFAASHRSQHERLKVRHARAESRPSVERPGLKVPELIKRDAVAVIGTVILVIAAFYVLAIRNPRFQLTEISITGAQYLSADEITQAAQGYLDSKFVGIVTRDTYWSAHEGSVERAIRDRFSDSYALDNVNVDIKYPNLVSITVVERIPSLAWVTHSTDKREHYYTIDRDGVVTEELVSFADLDPSFPRVRDDNRPELGLGWQIISKDYIDAVFFLHANFTAKTGLPLDAFAFPATTCQDRQFVAEKLFQQQILESGSDEFRSKRIEIQEMFQSGELSIDQSLDELERVKEEELLKLGEENLDGFERLQWETVYVETLCDYVVVATDLHLEIPDSAGGFTVRFDTRQDLTVQMENLASVLKSKVPDRSAVQYIDVRIPDRVYIK</sequence>
<dbReference type="AlphaFoldDB" id="A0A2M7H4N4"/>
<gene>
    <name evidence="5" type="ORF">COW24_01460</name>
</gene>
<comment type="subcellular location">
    <subcellularLocation>
        <location evidence="1">Membrane</location>
    </subcellularLocation>
</comment>
<dbReference type="PROSITE" id="PS51779">
    <property type="entry name" value="POTRA"/>
    <property type="match status" value="1"/>
</dbReference>
<keyword evidence="2 3" id="KW-0472">Membrane</keyword>
<evidence type="ECO:0000256" key="1">
    <source>
        <dbReference type="ARBA" id="ARBA00004370"/>
    </source>
</evidence>
<evidence type="ECO:0000313" key="6">
    <source>
        <dbReference type="Proteomes" id="UP000230292"/>
    </source>
</evidence>
<protein>
    <recommendedName>
        <fullName evidence="4">POTRA domain-containing protein</fullName>
    </recommendedName>
</protein>
<evidence type="ECO:0000256" key="3">
    <source>
        <dbReference type="SAM" id="Phobius"/>
    </source>
</evidence>
<keyword evidence="3" id="KW-0812">Transmembrane</keyword>
<comment type="caution">
    <text evidence="5">The sequence shown here is derived from an EMBL/GenBank/DDBJ whole genome shotgun (WGS) entry which is preliminary data.</text>
</comment>
<name>A0A2M7H4N4_9BACT</name>
<reference evidence="5 6" key="1">
    <citation type="submission" date="2017-09" db="EMBL/GenBank/DDBJ databases">
        <title>Depth-based differentiation of microbial function through sediment-hosted aquifers and enrichment of novel symbionts in the deep terrestrial subsurface.</title>
        <authorList>
            <person name="Probst A.J."/>
            <person name="Ladd B."/>
            <person name="Jarett J.K."/>
            <person name="Geller-Mcgrath D.E."/>
            <person name="Sieber C.M."/>
            <person name="Emerson J.B."/>
            <person name="Anantharaman K."/>
            <person name="Thomas B.C."/>
            <person name="Malmstrom R."/>
            <person name="Stieglmeier M."/>
            <person name="Klingl A."/>
            <person name="Woyke T."/>
            <person name="Ryan C.M."/>
            <person name="Banfield J.F."/>
        </authorList>
    </citation>
    <scope>NUCLEOTIDE SEQUENCE [LARGE SCALE GENOMIC DNA]</scope>
    <source>
        <strain evidence="5">CG15_BIG_FIL_POST_REV_8_21_14_020_45_12</strain>
    </source>
</reference>
<dbReference type="EMBL" id="PFGC01000019">
    <property type="protein sequence ID" value="PIW37192.1"/>
    <property type="molecule type" value="Genomic_DNA"/>
</dbReference>